<evidence type="ECO:0000313" key="1">
    <source>
        <dbReference type="EMBL" id="CAG8673793.1"/>
    </source>
</evidence>
<name>A0ACA9NSX8_9GLOM</name>
<accession>A0ACA9NSX8</accession>
<organism evidence="1 2">
    <name type="scientific">Scutellospora calospora</name>
    <dbReference type="NCBI Taxonomy" id="85575"/>
    <lineage>
        <taxon>Eukaryota</taxon>
        <taxon>Fungi</taxon>
        <taxon>Fungi incertae sedis</taxon>
        <taxon>Mucoromycota</taxon>
        <taxon>Glomeromycotina</taxon>
        <taxon>Glomeromycetes</taxon>
        <taxon>Diversisporales</taxon>
        <taxon>Gigasporaceae</taxon>
        <taxon>Scutellospora</taxon>
    </lineage>
</organism>
<feature type="non-terminal residue" evidence="1">
    <location>
        <position position="239"/>
    </location>
</feature>
<keyword evidence="2" id="KW-1185">Reference proteome</keyword>
<proteinExistence type="predicted"/>
<gene>
    <name evidence="1" type="ORF">SCALOS_LOCUS9475</name>
</gene>
<sequence>KKGTMERETDTVIATLVLKDGSTYQGFSFGSESKSVAGECVFQTGMVGYPESLTDPSYQGQILVLTFPLVGNYGVPSRDDMEPLLKDIPKYFESREIHITGLIIGQYSPDYSHYLAHSSLADWLKEQDIPAIYGVDTRALTKKIRTQGVLLGKILFPKSVVGNATLGVSTANGLSTDGIIHPEPWIANYQDVPWVDPNERNLVAEVSVKEPKLYAPDPSKAIKDAKGITLRIVGVDVGM</sequence>
<dbReference type="Proteomes" id="UP000789860">
    <property type="component" value="Unassembled WGS sequence"/>
</dbReference>
<dbReference type="EMBL" id="CAJVPM010029579">
    <property type="protein sequence ID" value="CAG8673793.1"/>
    <property type="molecule type" value="Genomic_DNA"/>
</dbReference>
<evidence type="ECO:0000313" key="2">
    <source>
        <dbReference type="Proteomes" id="UP000789860"/>
    </source>
</evidence>
<feature type="non-terminal residue" evidence="1">
    <location>
        <position position="1"/>
    </location>
</feature>
<comment type="caution">
    <text evidence="1">The sequence shown here is derived from an EMBL/GenBank/DDBJ whole genome shotgun (WGS) entry which is preliminary data.</text>
</comment>
<protein>
    <submittedName>
        <fullName evidence="1">6558_t:CDS:1</fullName>
    </submittedName>
</protein>
<reference evidence="1" key="1">
    <citation type="submission" date="2021-06" db="EMBL/GenBank/DDBJ databases">
        <authorList>
            <person name="Kallberg Y."/>
            <person name="Tangrot J."/>
            <person name="Rosling A."/>
        </authorList>
    </citation>
    <scope>NUCLEOTIDE SEQUENCE</scope>
    <source>
        <strain evidence="1">AU212A</strain>
    </source>
</reference>